<feature type="compositionally biased region" description="Basic and acidic residues" evidence="1">
    <location>
        <begin position="338"/>
        <end position="347"/>
    </location>
</feature>
<feature type="compositionally biased region" description="Polar residues" evidence="1">
    <location>
        <begin position="215"/>
        <end position="224"/>
    </location>
</feature>
<dbReference type="AlphaFoldDB" id="A0A5J4VK08"/>
<feature type="compositionally biased region" description="Basic and acidic residues" evidence="1">
    <location>
        <begin position="21"/>
        <end position="70"/>
    </location>
</feature>
<comment type="caution">
    <text evidence="2">The sequence shown here is derived from an EMBL/GenBank/DDBJ whole genome shotgun (WGS) entry which is preliminary data.</text>
</comment>
<evidence type="ECO:0000313" key="3">
    <source>
        <dbReference type="Proteomes" id="UP000324800"/>
    </source>
</evidence>
<sequence>MKEEAEQGWIRWMLKTEHELENEYSKRENQKKKLELLGGEEQREKEREKREIKEKMRKEKEKEKQQKEVEQEQEQYEQQQEKNIISYDLQSDTIDQTQNDGPFSGDERMPLLSEQNAYSNNSLVSPSLSYQTLINVESELKEAINGEIGRFNVVDKDYKQGNNTQLDQMKIPIIQSQHRIKGIKYRSGSIRGFQRPISRKGGIIPKIFHDVVLKGNNNNGTINRKQSRSKLRKRNKSVSSSTSSQSKHKHSSSSSSSSFLSTPSSPSTSQYSLFNISTTSLTSIETDEVDWDEEDEQEKRQRDGLKIMSAFSHSEDEDDNQQQDRIKDGKQRRRQKKKLMEQQQEIRKKNKKGKYRQGLSKRRGRQIEQIEQDGDISIIKKNSQKRKKKKKQKDKQQQIEEDNILPDMIIQSTMAQNALIEEGNVIQRELGR</sequence>
<feature type="compositionally biased region" description="Basic residues" evidence="1">
    <location>
        <begin position="382"/>
        <end position="393"/>
    </location>
</feature>
<gene>
    <name evidence="2" type="ORF">EZS28_021687</name>
</gene>
<feature type="region of interest" description="Disordered" evidence="1">
    <location>
        <begin position="311"/>
        <end position="404"/>
    </location>
</feature>
<feature type="region of interest" description="Disordered" evidence="1">
    <location>
        <begin position="21"/>
        <end position="79"/>
    </location>
</feature>
<feature type="compositionally biased region" description="Basic residues" evidence="1">
    <location>
        <begin position="225"/>
        <end position="236"/>
    </location>
</feature>
<proteinExistence type="predicted"/>
<dbReference type="Proteomes" id="UP000324800">
    <property type="component" value="Unassembled WGS sequence"/>
</dbReference>
<feature type="compositionally biased region" description="Low complexity" evidence="1">
    <location>
        <begin position="252"/>
        <end position="270"/>
    </location>
</feature>
<protein>
    <submittedName>
        <fullName evidence="2">Uncharacterized protein</fullName>
    </submittedName>
</protein>
<feature type="region of interest" description="Disordered" evidence="1">
    <location>
        <begin position="215"/>
        <end position="270"/>
    </location>
</feature>
<evidence type="ECO:0000256" key="1">
    <source>
        <dbReference type="SAM" id="MobiDB-lite"/>
    </source>
</evidence>
<organism evidence="2 3">
    <name type="scientific">Streblomastix strix</name>
    <dbReference type="NCBI Taxonomy" id="222440"/>
    <lineage>
        <taxon>Eukaryota</taxon>
        <taxon>Metamonada</taxon>
        <taxon>Preaxostyla</taxon>
        <taxon>Oxymonadida</taxon>
        <taxon>Streblomastigidae</taxon>
        <taxon>Streblomastix</taxon>
    </lineage>
</organism>
<accession>A0A5J4VK08</accession>
<dbReference type="EMBL" id="SNRW01006592">
    <property type="protein sequence ID" value="KAA6382786.1"/>
    <property type="molecule type" value="Genomic_DNA"/>
</dbReference>
<evidence type="ECO:0000313" key="2">
    <source>
        <dbReference type="EMBL" id="KAA6382786.1"/>
    </source>
</evidence>
<reference evidence="2 3" key="1">
    <citation type="submission" date="2019-03" db="EMBL/GenBank/DDBJ databases">
        <title>Single cell metagenomics reveals metabolic interactions within the superorganism composed of flagellate Streblomastix strix and complex community of Bacteroidetes bacteria on its surface.</title>
        <authorList>
            <person name="Treitli S.C."/>
            <person name="Kolisko M."/>
            <person name="Husnik F."/>
            <person name="Keeling P."/>
            <person name="Hampl V."/>
        </authorList>
    </citation>
    <scope>NUCLEOTIDE SEQUENCE [LARGE SCALE GENOMIC DNA]</scope>
    <source>
        <strain evidence="2">ST1C</strain>
    </source>
</reference>
<feature type="compositionally biased region" description="Basic residues" evidence="1">
    <location>
        <begin position="348"/>
        <end position="364"/>
    </location>
</feature>
<name>A0A5J4VK08_9EUKA</name>